<dbReference type="GO" id="GO:0006397">
    <property type="term" value="P:mRNA processing"/>
    <property type="evidence" value="ECO:0007669"/>
    <property type="project" value="UniProtKB-KW"/>
</dbReference>
<organism evidence="11 12">
    <name type="scientific">Erysiphe pulchra</name>
    <dbReference type="NCBI Taxonomy" id="225359"/>
    <lineage>
        <taxon>Eukaryota</taxon>
        <taxon>Fungi</taxon>
        <taxon>Dikarya</taxon>
        <taxon>Ascomycota</taxon>
        <taxon>Pezizomycotina</taxon>
        <taxon>Leotiomycetes</taxon>
        <taxon>Erysiphales</taxon>
        <taxon>Erysiphaceae</taxon>
        <taxon>Erysiphe</taxon>
    </lineage>
</organism>
<dbReference type="PROSITE" id="PS50103">
    <property type="entry name" value="ZF_C3H1"/>
    <property type="match status" value="1"/>
</dbReference>
<dbReference type="GO" id="GO:0031251">
    <property type="term" value="C:PAN complex"/>
    <property type="evidence" value="ECO:0007669"/>
    <property type="project" value="InterPro"/>
</dbReference>
<dbReference type="Gene3D" id="1.10.287.3700">
    <property type="match status" value="1"/>
</dbReference>
<keyword evidence="2" id="KW-0963">Cytoplasm</keyword>
<evidence type="ECO:0000256" key="2">
    <source>
        <dbReference type="ARBA" id="ARBA00022490"/>
    </source>
</evidence>
<dbReference type="STRING" id="225359.A0A2S4PXT1"/>
<dbReference type="Pfam" id="PF25586">
    <property type="entry name" value="zf-CCCH_PAN3"/>
    <property type="match status" value="1"/>
</dbReference>
<dbReference type="OrthoDB" id="204958at2759"/>
<dbReference type="InterPro" id="IPR011009">
    <property type="entry name" value="Kinase-like_dom_sf"/>
</dbReference>
<dbReference type="Pfam" id="PF18101">
    <property type="entry name" value="Pan3_CK"/>
    <property type="match status" value="1"/>
</dbReference>
<dbReference type="PANTHER" id="PTHR12272:SF11">
    <property type="entry name" value="PAN2-PAN3 DEADENYLATION COMPLEX SUBUNIT PAN3"/>
    <property type="match status" value="1"/>
</dbReference>
<evidence type="ECO:0000313" key="11">
    <source>
        <dbReference type="EMBL" id="POS86825.1"/>
    </source>
</evidence>
<evidence type="ECO:0000256" key="3">
    <source>
        <dbReference type="ARBA" id="ARBA00022664"/>
    </source>
</evidence>
<dbReference type="HAMAP" id="MF_03181">
    <property type="entry name" value="PAN3"/>
    <property type="match status" value="1"/>
</dbReference>
<evidence type="ECO:0000256" key="6">
    <source>
        <dbReference type="ARBA" id="ARBA00022840"/>
    </source>
</evidence>
<evidence type="ECO:0000256" key="7">
    <source>
        <dbReference type="ARBA" id="ARBA00023054"/>
    </source>
</evidence>
<dbReference type="InterPro" id="IPR000571">
    <property type="entry name" value="Znf_CCCH"/>
</dbReference>
<evidence type="ECO:0000256" key="5">
    <source>
        <dbReference type="ARBA" id="ARBA00022771"/>
    </source>
</evidence>
<dbReference type="SUPFAM" id="SSF56112">
    <property type="entry name" value="Protein kinase-like (PK-like)"/>
    <property type="match status" value="1"/>
</dbReference>
<evidence type="ECO:0000256" key="4">
    <source>
        <dbReference type="ARBA" id="ARBA00022741"/>
    </source>
</evidence>
<protein>
    <recommendedName>
        <fullName evidence="10">C3H1-type domain-containing protein</fullName>
    </recommendedName>
</protein>
<evidence type="ECO:0000256" key="8">
    <source>
        <dbReference type="PROSITE-ProRule" id="PRU00723"/>
    </source>
</evidence>
<dbReference type="InterPro" id="IPR030844">
    <property type="entry name" value="PAN3"/>
</dbReference>
<evidence type="ECO:0000313" key="12">
    <source>
        <dbReference type="Proteomes" id="UP000237438"/>
    </source>
</evidence>
<gene>
    <name evidence="11" type="ORF">EPUL_001021</name>
</gene>
<dbReference type="Gene3D" id="6.10.250.3160">
    <property type="match status" value="1"/>
</dbReference>
<reference evidence="11 12" key="1">
    <citation type="submission" date="2017-10" db="EMBL/GenBank/DDBJ databases">
        <title>Development of genomic resources for the powdery mildew, Erysiphe pulchra.</title>
        <authorList>
            <person name="Wadl P.A."/>
            <person name="Mack B.M."/>
            <person name="Moore G."/>
            <person name="Beltz S.B."/>
        </authorList>
    </citation>
    <scope>NUCLEOTIDE SEQUENCE [LARGE SCALE GENOMIC DNA]</scope>
    <source>
        <strain evidence="11">Cflorida</strain>
    </source>
</reference>
<dbReference type="GO" id="GO:0008143">
    <property type="term" value="F:poly(A) binding"/>
    <property type="evidence" value="ECO:0007669"/>
    <property type="project" value="TreeGrafter"/>
</dbReference>
<dbReference type="FunFam" id="1.10.287.3700:FF:000001">
    <property type="entry name" value="PAN2-PAN3 deadenylation complex subunit PAN3"/>
    <property type="match status" value="1"/>
</dbReference>
<dbReference type="Gene3D" id="1.10.510.10">
    <property type="entry name" value="Transferase(Phosphotransferase) domain 1"/>
    <property type="match status" value="1"/>
</dbReference>
<keyword evidence="3" id="KW-0507">mRNA processing</keyword>
<dbReference type="AlphaFoldDB" id="A0A2S4PXT1"/>
<keyword evidence="4" id="KW-0547">Nucleotide-binding</keyword>
<dbReference type="PANTHER" id="PTHR12272">
    <property type="entry name" value="DEADENYLATION COMPLEX SUBUNIT PAN3"/>
    <property type="match status" value="1"/>
</dbReference>
<keyword evidence="6" id="KW-0067">ATP-binding</keyword>
<name>A0A2S4PXT1_9PEZI</name>
<evidence type="ECO:0000259" key="10">
    <source>
        <dbReference type="PROSITE" id="PS50103"/>
    </source>
</evidence>
<feature type="zinc finger region" description="C3H1-type" evidence="8">
    <location>
        <begin position="25"/>
        <end position="54"/>
    </location>
</feature>
<dbReference type="Gene3D" id="1.20.5.5160">
    <property type="match status" value="1"/>
</dbReference>
<evidence type="ECO:0000256" key="1">
    <source>
        <dbReference type="ARBA" id="ARBA00004496"/>
    </source>
</evidence>
<keyword evidence="12" id="KW-1185">Reference proteome</keyword>
<dbReference type="GO" id="GO:0005524">
    <property type="term" value="F:ATP binding"/>
    <property type="evidence" value="ECO:0007669"/>
    <property type="project" value="UniProtKB-KW"/>
</dbReference>
<feature type="non-terminal residue" evidence="11">
    <location>
        <position position="641"/>
    </location>
</feature>
<keyword evidence="8" id="KW-0862">Zinc</keyword>
<keyword evidence="5 8" id="KW-0863">Zinc-finger</keyword>
<dbReference type="GO" id="GO:0000932">
    <property type="term" value="C:P-body"/>
    <property type="evidence" value="ECO:0007669"/>
    <property type="project" value="TreeGrafter"/>
</dbReference>
<proteinExistence type="inferred from homology"/>
<accession>A0A2S4PXT1</accession>
<feature type="domain" description="C3H1-type" evidence="10">
    <location>
        <begin position="25"/>
        <end position="54"/>
    </location>
</feature>
<evidence type="ECO:0000256" key="9">
    <source>
        <dbReference type="SAM" id="MobiDB-lite"/>
    </source>
</evidence>
<dbReference type="GO" id="GO:0008270">
    <property type="term" value="F:zinc ion binding"/>
    <property type="evidence" value="ECO:0007669"/>
    <property type="project" value="UniProtKB-KW"/>
</dbReference>
<dbReference type="InterPro" id="IPR041332">
    <property type="entry name" value="Pan3_CK"/>
</dbReference>
<keyword evidence="8" id="KW-0479">Metal-binding</keyword>
<sequence length="641" mass="72177">MEATSFVQPELRKLSGSPLPKGRENARNVLCRNVLIYGHCRYEEQGCAFNHDPNRTLNAQTPDPKKSLSFDSPAFTPANLSAQTPPKISSIKSHIANAVPFTPRDHSSSATQNFQDPEIVPSFNPVSISEFTPASYDLSQPLTTNEVIVDPSFEPFSLSSINQALPATPFNPYLENATTMANTGAYFQAQTSFSAPTQPLQYHLYAPMAPHREDLLAYQRLTHEFFIANNTREDLQRKSEATYQVIPNSQLPNVDHYHSLVPLDTNHHESAAVFGYPSWVYKAVSSKNGYTYVLRRLKGFRLSNEKAIRSVKDWKRVDSAGVVSIIDAFTTRAFGDSSLIFVCNYHPLSKTLVEYHFNKHNRFVGRAGTTTIPEQVLWGYIVQIASAIKSIHDAKLAARCIDPSKVLVTEKNRIRLNACSIYDVIHFELNRSLSELQQEDFILFGKLILSLAFNKLNMSYQSKPNLDHLARTYSAELRDTITWLLTPATPPASKDINDFIRGISSHIITAYDSSLHANDDLTSTLCGELENGRLFRLMAKLGTINERPEYEADVKWSEVGERYILKLFRDYVFHQVDAQGKPVLDLGHILESLNKLDAGSAHQVKLVSRDNQDCMLVSYKELKKQVEAAFKELNSWGGKCY</sequence>
<keyword evidence="7" id="KW-0175">Coiled coil</keyword>
<comment type="subcellular location">
    <subcellularLocation>
        <location evidence="1">Cytoplasm</location>
    </subcellularLocation>
</comment>
<dbReference type="GO" id="GO:0000289">
    <property type="term" value="P:nuclear-transcribed mRNA poly(A) tail shortening"/>
    <property type="evidence" value="ECO:0007669"/>
    <property type="project" value="InterPro"/>
</dbReference>
<comment type="caution">
    <text evidence="11">The sequence shown here is derived from an EMBL/GenBank/DDBJ whole genome shotgun (WGS) entry which is preliminary data.</text>
</comment>
<dbReference type="EMBL" id="PEDP01000243">
    <property type="protein sequence ID" value="POS86825.1"/>
    <property type="molecule type" value="Genomic_DNA"/>
</dbReference>
<feature type="region of interest" description="Disordered" evidence="9">
    <location>
        <begin position="1"/>
        <end position="23"/>
    </location>
</feature>
<dbReference type="Proteomes" id="UP000237438">
    <property type="component" value="Unassembled WGS sequence"/>
</dbReference>